<keyword evidence="6" id="KW-0406">Ion transport</keyword>
<evidence type="ECO:0000256" key="11">
    <source>
        <dbReference type="ARBA" id="ARBA00023303"/>
    </source>
</evidence>
<evidence type="ECO:0000256" key="5">
    <source>
        <dbReference type="ARBA" id="ARBA00022989"/>
    </source>
</evidence>
<evidence type="ECO:0000256" key="12">
    <source>
        <dbReference type="SAM" id="SignalP"/>
    </source>
</evidence>
<dbReference type="InterPro" id="IPR019594">
    <property type="entry name" value="Glu/Gly-bd"/>
</dbReference>
<keyword evidence="10" id="KW-1071">Ligand-gated ion channel</keyword>
<evidence type="ECO:0000313" key="14">
    <source>
        <dbReference type="Proteomes" id="UP000694941"/>
    </source>
</evidence>
<dbReference type="SUPFAM" id="SSF53850">
    <property type="entry name" value="Periplasmic binding protein-like II"/>
    <property type="match status" value="1"/>
</dbReference>
<dbReference type="RefSeq" id="XP_022243194.1">
    <property type="nucleotide sequence ID" value="XM_022387486.1"/>
</dbReference>
<dbReference type="PANTHER" id="PTHR42643">
    <property type="entry name" value="IONOTROPIC RECEPTOR 20A-RELATED"/>
    <property type="match status" value="1"/>
</dbReference>
<evidence type="ECO:0000256" key="1">
    <source>
        <dbReference type="ARBA" id="ARBA00004651"/>
    </source>
</evidence>
<keyword evidence="14" id="KW-1185">Reference proteome</keyword>
<keyword evidence="5" id="KW-1133">Transmembrane helix</keyword>
<evidence type="ECO:0000256" key="9">
    <source>
        <dbReference type="ARBA" id="ARBA00023180"/>
    </source>
</evidence>
<organism evidence="14 15">
    <name type="scientific">Limulus polyphemus</name>
    <name type="common">Atlantic horseshoe crab</name>
    <dbReference type="NCBI Taxonomy" id="6850"/>
    <lineage>
        <taxon>Eukaryota</taxon>
        <taxon>Metazoa</taxon>
        <taxon>Ecdysozoa</taxon>
        <taxon>Arthropoda</taxon>
        <taxon>Chelicerata</taxon>
        <taxon>Merostomata</taxon>
        <taxon>Xiphosura</taxon>
        <taxon>Limulidae</taxon>
        <taxon>Limulus</taxon>
    </lineage>
</organism>
<reference evidence="15" key="1">
    <citation type="submission" date="2025-08" db="UniProtKB">
        <authorList>
            <consortium name="RefSeq"/>
        </authorList>
    </citation>
    <scope>IDENTIFICATION</scope>
    <source>
        <tissue evidence="15">Muscle</tissue>
    </source>
</reference>
<dbReference type="Gene3D" id="3.40.190.10">
    <property type="entry name" value="Periplasmic binding protein-like II"/>
    <property type="match status" value="1"/>
</dbReference>
<keyword evidence="3" id="KW-1003">Cell membrane</keyword>
<comment type="subcellular location">
    <subcellularLocation>
        <location evidence="1">Cell membrane</location>
        <topology evidence="1">Multi-pass membrane protein</topology>
    </subcellularLocation>
</comment>
<evidence type="ECO:0000256" key="10">
    <source>
        <dbReference type="ARBA" id="ARBA00023286"/>
    </source>
</evidence>
<evidence type="ECO:0000256" key="4">
    <source>
        <dbReference type="ARBA" id="ARBA00022692"/>
    </source>
</evidence>
<accession>A0ABM1SHT9</accession>
<keyword evidence="7" id="KW-0472">Membrane</keyword>
<evidence type="ECO:0000256" key="8">
    <source>
        <dbReference type="ARBA" id="ARBA00023170"/>
    </source>
</evidence>
<sequence length="410" mass="47017">MLAMITDVFLVSMLLHFGTRVTCQESKDISINSCSFCHSNLSVSFVAHLMNYLPKGVIPILIFDNGCTDQVSSSIVEEIYVTSKGILLQSITFQSSDEIDSAVTRLQEVILTMSKRTQEIYVFCVCLLHPELVPLIDKMFYKFPWVRWVLLTVDNDHSYTSDPSLFQRYPVSACKIALSYEESLANAYCTSRRCKKTETNFIIDGPDIENNNCSQRIQIGKWISKRRKLLPGKSNDFFRFTKRPHFSGREITVASVHTFPFFAHEYDSNGNLHVKEGIDLKMIQAFAQKFNFRLRHVPSIDNKFGAKLPNGSWNGLIGMIQRQEAEIAVSDIGMSNSRSEVIDFTYPYVNDQINFLIQAPREKPRALAIIRPFSLELRCFMLRKLHIINIHQLCDRIHDVEIAIYAEITT</sequence>
<feature type="signal peptide" evidence="12">
    <location>
        <begin position="1"/>
        <end position="23"/>
    </location>
</feature>
<gene>
    <name evidence="15" type="primary">LOC111086069</name>
</gene>
<dbReference type="InterPro" id="IPR052192">
    <property type="entry name" value="Insect_Ionotropic_Sensory_Rcpt"/>
</dbReference>
<evidence type="ECO:0000256" key="6">
    <source>
        <dbReference type="ARBA" id="ARBA00023065"/>
    </source>
</evidence>
<dbReference type="SMART" id="SM00918">
    <property type="entry name" value="Lig_chan-Glu_bd"/>
    <property type="match status" value="1"/>
</dbReference>
<keyword evidence="4" id="KW-0812">Transmembrane</keyword>
<keyword evidence="8" id="KW-0675">Receptor</keyword>
<keyword evidence="11" id="KW-0407">Ion channel</keyword>
<keyword evidence="2" id="KW-0813">Transport</keyword>
<keyword evidence="9" id="KW-0325">Glycoprotein</keyword>
<dbReference type="GeneID" id="111086069"/>
<proteinExistence type="predicted"/>
<evidence type="ECO:0000259" key="13">
    <source>
        <dbReference type="SMART" id="SM00918"/>
    </source>
</evidence>
<evidence type="ECO:0000256" key="2">
    <source>
        <dbReference type="ARBA" id="ARBA00022448"/>
    </source>
</evidence>
<keyword evidence="12" id="KW-0732">Signal</keyword>
<dbReference type="Pfam" id="PF10613">
    <property type="entry name" value="Lig_chan-Glu_bd"/>
    <property type="match status" value="1"/>
</dbReference>
<protein>
    <submittedName>
        <fullName evidence="15">Uncharacterized protein LOC111086069</fullName>
    </submittedName>
</protein>
<evidence type="ECO:0000313" key="15">
    <source>
        <dbReference type="RefSeq" id="XP_022243194.1"/>
    </source>
</evidence>
<dbReference type="PANTHER" id="PTHR42643:SF24">
    <property type="entry name" value="IONOTROPIC RECEPTOR 60A"/>
    <property type="match status" value="1"/>
</dbReference>
<evidence type="ECO:0000256" key="7">
    <source>
        <dbReference type="ARBA" id="ARBA00023136"/>
    </source>
</evidence>
<feature type="chain" id="PRO_5045668927" evidence="12">
    <location>
        <begin position="24"/>
        <end position="410"/>
    </location>
</feature>
<evidence type="ECO:0000256" key="3">
    <source>
        <dbReference type="ARBA" id="ARBA00022475"/>
    </source>
</evidence>
<dbReference type="Proteomes" id="UP000694941">
    <property type="component" value="Unplaced"/>
</dbReference>
<name>A0ABM1SHT9_LIMPO</name>
<feature type="domain" description="Ionotropic glutamate receptor L-glutamate and glycine-binding" evidence="13">
    <location>
        <begin position="261"/>
        <end position="322"/>
    </location>
</feature>